<dbReference type="InterPro" id="IPR019633">
    <property type="entry name" value="DUF2498"/>
</dbReference>
<evidence type="ECO:0000313" key="2">
    <source>
        <dbReference type="Proteomes" id="UP000028480"/>
    </source>
</evidence>
<protein>
    <submittedName>
        <fullName evidence="1">Uncharacterized protein</fullName>
    </submittedName>
</protein>
<dbReference type="Proteomes" id="UP000028480">
    <property type="component" value="Unassembled WGS sequence"/>
</dbReference>
<gene>
    <name evidence="1" type="ORF">XBI1_1260019</name>
</gene>
<organism evidence="1 2">
    <name type="scientific">Xenorhabdus bovienii str. Intermedium</name>
    <dbReference type="NCBI Taxonomy" id="1379677"/>
    <lineage>
        <taxon>Bacteria</taxon>
        <taxon>Pseudomonadati</taxon>
        <taxon>Pseudomonadota</taxon>
        <taxon>Gammaproteobacteria</taxon>
        <taxon>Enterobacterales</taxon>
        <taxon>Morganellaceae</taxon>
        <taxon>Xenorhabdus</taxon>
    </lineage>
</organism>
<dbReference type="HOGENOM" id="CLU_164128_0_0_6"/>
<comment type="caution">
    <text evidence="1">The sequence shown here is derived from an EMBL/GenBank/DDBJ whole genome shotgun (WGS) entry which is preliminary data.</text>
</comment>
<dbReference type="AlphaFoldDB" id="A0A077QD32"/>
<dbReference type="NCBIfam" id="NF008265">
    <property type="entry name" value="PRK11037.1"/>
    <property type="match status" value="1"/>
</dbReference>
<reference evidence="1" key="1">
    <citation type="submission" date="2013-07" db="EMBL/GenBank/DDBJ databases">
        <title>Sub-species coevolution in mutualistic symbiosis.</title>
        <authorList>
            <person name="Murfin K."/>
            <person name="Klassen J."/>
            <person name="Lee M."/>
            <person name="Forst S."/>
            <person name="Stock P."/>
            <person name="Goodrich-Blair H."/>
        </authorList>
    </citation>
    <scope>NUCLEOTIDE SEQUENCE [LARGE SCALE GENOMIC DNA]</scope>
    <source>
        <strain evidence="1">Intermedium</strain>
    </source>
</reference>
<dbReference type="EMBL" id="CBTB010000031">
    <property type="protein sequence ID" value="CDH30998.1"/>
    <property type="molecule type" value="Genomic_DNA"/>
</dbReference>
<dbReference type="InterPro" id="IPR038191">
    <property type="entry name" value="YciN_sf"/>
</dbReference>
<proteinExistence type="predicted"/>
<sequence length="123" mass="14416">MQTETLSIKCKQLQEKANEIIRKHDDFIQGIYTDDIEQKGKVLVFKGEYFLNSDSLPTVKSTAVFNMFKHLAHILSEKYHLADEKFDQVISNRLFIIVRVIREIQTATLLPFIVLYQIDIDRL</sequence>
<name>A0A077QD32_XENBV</name>
<dbReference type="Pfam" id="PF10692">
    <property type="entry name" value="DUF2498"/>
    <property type="match status" value="1"/>
</dbReference>
<evidence type="ECO:0000313" key="1">
    <source>
        <dbReference type="EMBL" id="CDH30998.1"/>
    </source>
</evidence>
<dbReference type="Gene3D" id="3.30.300.360">
    <property type="entry name" value="Protein of unknown function (DUF2498)"/>
    <property type="match status" value="1"/>
</dbReference>
<accession>A0A077QD32</accession>